<evidence type="ECO:0000256" key="3">
    <source>
        <dbReference type="ARBA" id="ARBA00022692"/>
    </source>
</evidence>
<evidence type="ECO:0000256" key="7">
    <source>
        <dbReference type="ARBA" id="ARBA00023224"/>
    </source>
</evidence>
<protein>
    <recommendedName>
        <fullName evidence="8">Gustatory receptor</fullName>
    </recommendedName>
</protein>
<dbReference type="GO" id="GO:0008049">
    <property type="term" value="P:male courtship behavior"/>
    <property type="evidence" value="ECO:0007669"/>
    <property type="project" value="TreeGrafter"/>
</dbReference>
<comment type="similarity">
    <text evidence="8">Belongs to the insect chemoreceptor superfamily. Gustatory receptor (GR) family.</text>
</comment>
<evidence type="ECO:0000256" key="5">
    <source>
        <dbReference type="ARBA" id="ARBA00023136"/>
    </source>
</evidence>
<dbReference type="PANTHER" id="PTHR21143:SF133">
    <property type="entry name" value="GUSTATORY AND PHEROMONE RECEPTOR 32A-RELATED"/>
    <property type="match status" value="1"/>
</dbReference>
<keyword evidence="7 8" id="KW-0807">Transducer</keyword>
<dbReference type="GO" id="GO:0030425">
    <property type="term" value="C:dendrite"/>
    <property type="evidence" value="ECO:0007669"/>
    <property type="project" value="TreeGrafter"/>
</dbReference>
<dbReference type="GO" id="GO:0005886">
    <property type="term" value="C:plasma membrane"/>
    <property type="evidence" value="ECO:0007669"/>
    <property type="project" value="UniProtKB-SubCell"/>
</dbReference>
<evidence type="ECO:0000256" key="4">
    <source>
        <dbReference type="ARBA" id="ARBA00022989"/>
    </source>
</evidence>
<evidence type="ECO:0000313" key="9">
    <source>
        <dbReference type="EMBL" id="CAH0393556.1"/>
    </source>
</evidence>
<evidence type="ECO:0000256" key="2">
    <source>
        <dbReference type="ARBA" id="ARBA00022475"/>
    </source>
</evidence>
<dbReference type="GO" id="GO:0043025">
    <property type="term" value="C:neuronal cell body"/>
    <property type="evidence" value="ECO:0007669"/>
    <property type="project" value="TreeGrafter"/>
</dbReference>
<organism evidence="9 10">
    <name type="scientific">Bemisia tabaci</name>
    <name type="common">Sweetpotato whitefly</name>
    <name type="synonym">Aleurodes tabaci</name>
    <dbReference type="NCBI Taxonomy" id="7038"/>
    <lineage>
        <taxon>Eukaryota</taxon>
        <taxon>Metazoa</taxon>
        <taxon>Ecdysozoa</taxon>
        <taxon>Arthropoda</taxon>
        <taxon>Hexapoda</taxon>
        <taxon>Insecta</taxon>
        <taxon>Pterygota</taxon>
        <taxon>Neoptera</taxon>
        <taxon>Paraneoptera</taxon>
        <taxon>Hemiptera</taxon>
        <taxon>Sternorrhyncha</taxon>
        <taxon>Aleyrodoidea</taxon>
        <taxon>Aleyrodidae</taxon>
        <taxon>Aleyrodinae</taxon>
        <taxon>Bemisia</taxon>
    </lineage>
</organism>
<dbReference type="GO" id="GO:0007165">
    <property type="term" value="P:signal transduction"/>
    <property type="evidence" value="ECO:0007669"/>
    <property type="project" value="UniProtKB-KW"/>
</dbReference>
<evidence type="ECO:0000313" key="10">
    <source>
        <dbReference type="Proteomes" id="UP001152759"/>
    </source>
</evidence>
<accession>A0A9P0AFP4</accession>
<evidence type="ECO:0000256" key="6">
    <source>
        <dbReference type="ARBA" id="ARBA00023170"/>
    </source>
</evidence>
<dbReference type="EMBL" id="OU963868">
    <property type="protein sequence ID" value="CAH0393556.1"/>
    <property type="molecule type" value="Genomic_DNA"/>
</dbReference>
<dbReference type="GO" id="GO:0050909">
    <property type="term" value="P:sensory perception of taste"/>
    <property type="evidence" value="ECO:0007669"/>
    <property type="project" value="InterPro"/>
</dbReference>
<feature type="transmembrane region" description="Helical" evidence="8">
    <location>
        <begin position="252"/>
        <end position="273"/>
    </location>
</feature>
<keyword evidence="10" id="KW-1185">Reference proteome</keyword>
<dbReference type="AlphaFoldDB" id="A0A9P0AFP4"/>
<reference evidence="9" key="1">
    <citation type="submission" date="2021-12" db="EMBL/GenBank/DDBJ databases">
        <authorList>
            <person name="King R."/>
        </authorList>
    </citation>
    <scope>NUCLEOTIDE SEQUENCE</scope>
</reference>
<dbReference type="Pfam" id="PF08395">
    <property type="entry name" value="7tm_7"/>
    <property type="match status" value="1"/>
</dbReference>
<dbReference type="GO" id="GO:0007635">
    <property type="term" value="P:chemosensory behavior"/>
    <property type="evidence" value="ECO:0007669"/>
    <property type="project" value="TreeGrafter"/>
</dbReference>
<sequence length="399" mass="45925">MSYRHMRDVEPSLEAVTLICTVAGLVPYDLRSGRLRPLGLLHTLAEGAALTKIAADNVFSPKTRTYSSQDAFNVLTSGTIFTFYICLFCLVSTTLCRSIVHARRRVAILRQVTAINRKLRQLHLSHEAHSFRRIILTFFVIIGSIATGDVIIMHFLRKKPLWMVLNKMLHIYSFYLIVIPTMLNFTTFMKVFNLKFRLVNDFLESYVIRYDQTELEKKPRQPIDVILKDVVVVHSMLRNAIDEHNELYSVQILFFLATCFTNFNSNVFFFFFASPNKIQTIYCLYWSSMHFFILTMLLRETSNAKIEANSTARIIHQLLLSNVRDKVKNELQLFSLQLIHEKVNFTACGFFPLDLSVLFNTISSVVTYLIILIQLQISTQESSVFKVAMKNNATAATAQ</sequence>
<keyword evidence="2 8" id="KW-1003">Cell membrane</keyword>
<evidence type="ECO:0000256" key="1">
    <source>
        <dbReference type="ARBA" id="ARBA00004651"/>
    </source>
</evidence>
<gene>
    <name evidence="9" type="ORF">BEMITA_LOCUS11940</name>
</gene>
<dbReference type="InterPro" id="IPR013604">
    <property type="entry name" value="7TM_chemorcpt"/>
</dbReference>
<feature type="transmembrane region" description="Helical" evidence="8">
    <location>
        <begin position="279"/>
        <end position="298"/>
    </location>
</feature>
<comment type="function">
    <text evidence="8">Gustatory receptor which mediates acceptance or avoidance behavior, depending on its substrates.</text>
</comment>
<feature type="transmembrane region" description="Helical" evidence="8">
    <location>
        <begin position="134"/>
        <end position="156"/>
    </location>
</feature>
<keyword evidence="4 8" id="KW-1133">Transmembrane helix</keyword>
<name>A0A9P0AFP4_BEMTA</name>
<feature type="transmembrane region" description="Helical" evidence="8">
    <location>
        <begin position="80"/>
        <end position="100"/>
    </location>
</feature>
<proteinExistence type="inferred from homology"/>
<comment type="caution">
    <text evidence="8">Lacks conserved residue(s) required for the propagation of feature annotation.</text>
</comment>
<evidence type="ECO:0000256" key="8">
    <source>
        <dbReference type="RuleBase" id="RU363108"/>
    </source>
</evidence>
<comment type="subcellular location">
    <subcellularLocation>
        <location evidence="1 8">Cell membrane</location>
        <topology evidence="1 8">Multi-pass membrane protein</topology>
    </subcellularLocation>
</comment>
<keyword evidence="6 8" id="KW-0675">Receptor</keyword>
<feature type="transmembrane region" description="Helical" evidence="8">
    <location>
        <begin position="168"/>
        <end position="188"/>
    </location>
</feature>
<dbReference type="GO" id="GO:0030424">
    <property type="term" value="C:axon"/>
    <property type="evidence" value="ECO:0007669"/>
    <property type="project" value="TreeGrafter"/>
</dbReference>
<dbReference type="Proteomes" id="UP001152759">
    <property type="component" value="Chromosome 7"/>
</dbReference>
<keyword evidence="3 8" id="KW-0812">Transmembrane</keyword>
<keyword evidence="5 8" id="KW-0472">Membrane</keyword>
<dbReference type="PANTHER" id="PTHR21143">
    <property type="entry name" value="INVERTEBRATE GUSTATORY RECEPTOR"/>
    <property type="match status" value="1"/>
</dbReference>